<dbReference type="GO" id="GO:0030150">
    <property type="term" value="P:protein import into mitochondrial matrix"/>
    <property type="evidence" value="ECO:0007669"/>
    <property type="project" value="TreeGrafter"/>
</dbReference>
<dbReference type="Proteomes" id="UP001220961">
    <property type="component" value="Chromosome 5"/>
</dbReference>
<feature type="transmembrane region" description="Helical" evidence="6">
    <location>
        <begin position="27"/>
        <end position="48"/>
    </location>
</feature>
<feature type="transmembrane region" description="Helical" evidence="6">
    <location>
        <begin position="60"/>
        <end position="81"/>
    </location>
</feature>
<proteinExistence type="inferred from homology"/>
<dbReference type="EMBL" id="CP119912">
    <property type="protein sequence ID" value="WFD20556.1"/>
    <property type="molecule type" value="Genomic_DNA"/>
</dbReference>
<dbReference type="SMART" id="SM01378">
    <property type="entry name" value="Romo1"/>
    <property type="match status" value="1"/>
</dbReference>
<keyword evidence="4 6" id="KW-1133">Transmembrane helix</keyword>
<name>A0AAF0IWE5_9BASI</name>
<keyword evidence="8" id="KW-1185">Reference proteome</keyword>
<evidence type="ECO:0000256" key="3">
    <source>
        <dbReference type="ARBA" id="ARBA00022692"/>
    </source>
</evidence>
<comment type="subcellular location">
    <subcellularLocation>
        <location evidence="1">Membrane</location>
    </subcellularLocation>
</comment>
<evidence type="ECO:0000313" key="7">
    <source>
        <dbReference type="EMBL" id="WFD20556.1"/>
    </source>
</evidence>
<evidence type="ECO:0000256" key="4">
    <source>
        <dbReference type="ARBA" id="ARBA00022989"/>
    </source>
</evidence>
<protein>
    <submittedName>
        <fullName evidence="7">Subunit of TIM23 translocase complex</fullName>
    </submittedName>
</protein>
<keyword evidence="5 6" id="KW-0472">Membrane</keyword>
<evidence type="ECO:0000256" key="2">
    <source>
        <dbReference type="ARBA" id="ARBA00007839"/>
    </source>
</evidence>
<dbReference type="PANTHER" id="PTHR28525">
    <property type="entry name" value="REACTIVE OXYGEN SPECIES MODULATOR 1"/>
    <property type="match status" value="1"/>
</dbReference>
<dbReference type="GO" id="GO:0045039">
    <property type="term" value="P:protein insertion into mitochondrial inner membrane"/>
    <property type="evidence" value="ECO:0007669"/>
    <property type="project" value="TreeGrafter"/>
</dbReference>
<dbReference type="Pfam" id="PF10247">
    <property type="entry name" value="Romo1"/>
    <property type="match status" value="1"/>
</dbReference>
<evidence type="ECO:0000313" key="8">
    <source>
        <dbReference type="Proteomes" id="UP001220961"/>
    </source>
</evidence>
<dbReference type="AlphaFoldDB" id="A0AAF0IWE5"/>
<dbReference type="GO" id="GO:0005744">
    <property type="term" value="C:TIM23 mitochondrial import inner membrane translocase complex"/>
    <property type="evidence" value="ECO:0007669"/>
    <property type="project" value="TreeGrafter"/>
</dbReference>
<gene>
    <name evidence="7" type="primary">MGR2</name>
    <name evidence="7" type="ORF">MCAP1_002803</name>
</gene>
<organism evidence="7 8">
    <name type="scientific">Malassezia caprae</name>
    <dbReference type="NCBI Taxonomy" id="1381934"/>
    <lineage>
        <taxon>Eukaryota</taxon>
        <taxon>Fungi</taxon>
        <taxon>Dikarya</taxon>
        <taxon>Basidiomycota</taxon>
        <taxon>Ustilaginomycotina</taxon>
        <taxon>Malasseziomycetes</taxon>
        <taxon>Malasseziales</taxon>
        <taxon>Malasseziaceae</taxon>
        <taxon>Malassezia</taxon>
    </lineage>
</organism>
<keyword evidence="3 6" id="KW-0812">Transmembrane</keyword>
<accession>A0AAF0IWE5</accession>
<evidence type="ECO:0000256" key="5">
    <source>
        <dbReference type="ARBA" id="ARBA00023136"/>
    </source>
</evidence>
<comment type="similarity">
    <text evidence="2">Belongs to the MGR2 family.</text>
</comment>
<sequence length="115" mass="11995">MSAPNQQIYVQQAAPQQSVMSKLGMGAVMGSLVGLTIGFIGGGFQILRGGPGPRGVMGTLAQYMLSSAATFGFFMSIGSVIRTESLPSSNDAQWRAAYRAAGHRVAMAPRMHASS</sequence>
<dbReference type="InterPro" id="IPR018450">
    <property type="entry name" value="Romo1/Mgr2"/>
</dbReference>
<reference evidence="7" key="1">
    <citation type="submission" date="2023-03" db="EMBL/GenBank/DDBJ databases">
        <title>Mating type loci evolution in Malassezia.</title>
        <authorList>
            <person name="Coelho M.A."/>
        </authorList>
    </citation>
    <scope>NUCLEOTIDE SEQUENCE</scope>
    <source>
        <strain evidence="7">CBS 10434</strain>
    </source>
</reference>
<evidence type="ECO:0000256" key="6">
    <source>
        <dbReference type="SAM" id="Phobius"/>
    </source>
</evidence>
<evidence type="ECO:0000256" key="1">
    <source>
        <dbReference type="ARBA" id="ARBA00004370"/>
    </source>
</evidence>
<dbReference type="PANTHER" id="PTHR28525:SF1">
    <property type="entry name" value="REACTIVE OXYGEN SPECIES MODULATOR 1"/>
    <property type="match status" value="1"/>
</dbReference>